<name>A0ABU6Y7U2_9FABA</name>
<evidence type="ECO:0000313" key="3">
    <source>
        <dbReference type="Proteomes" id="UP001341840"/>
    </source>
</evidence>
<comment type="caution">
    <text evidence="2">The sequence shown here is derived from an EMBL/GenBank/DDBJ whole genome shotgun (WGS) entry which is preliminary data.</text>
</comment>
<evidence type="ECO:0008006" key="4">
    <source>
        <dbReference type="Google" id="ProtNLM"/>
    </source>
</evidence>
<proteinExistence type="predicted"/>
<evidence type="ECO:0000256" key="1">
    <source>
        <dbReference type="SAM" id="MobiDB-lite"/>
    </source>
</evidence>
<accession>A0ABU6Y7U2</accession>
<protein>
    <recommendedName>
        <fullName evidence="4">Transposase MuDR plant domain-containing protein</fullName>
    </recommendedName>
</protein>
<dbReference type="Proteomes" id="UP001341840">
    <property type="component" value="Unassembled WGS sequence"/>
</dbReference>
<feature type="compositionally biased region" description="Polar residues" evidence="1">
    <location>
        <begin position="35"/>
        <end position="48"/>
    </location>
</feature>
<dbReference type="EMBL" id="JASCZI010241760">
    <property type="protein sequence ID" value="MED6206502.1"/>
    <property type="molecule type" value="Genomic_DNA"/>
</dbReference>
<organism evidence="2 3">
    <name type="scientific">Stylosanthes scabra</name>
    <dbReference type="NCBI Taxonomy" id="79078"/>
    <lineage>
        <taxon>Eukaryota</taxon>
        <taxon>Viridiplantae</taxon>
        <taxon>Streptophyta</taxon>
        <taxon>Embryophyta</taxon>
        <taxon>Tracheophyta</taxon>
        <taxon>Spermatophyta</taxon>
        <taxon>Magnoliopsida</taxon>
        <taxon>eudicotyledons</taxon>
        <taxon>Gunneridae</taxon>
        <taxon>Pentapetalae</taxon>
        <taxon>rosids</taxon>
        <taxon>fabids</taxon>
        <taxon>Fabales</taxon>
        <taxon>Fabaceae</taxon>
        <taxon>Papilionoideae</taxon>
        <taxon>50 kb inversion clade</taxon>
        <taxon>dalbergioids sensu lato</taxon>
        <taxon>Dalbergieae</taxon>
        <taxon>Pterocarpus clade</taxon>
        <taxon>Stylosanthes</taxon>
    </lineage>
</organism>
<gene>
    <name evidence="2" type="ORF">PIB30_027300</name>
</gene>
<feature type="compositionally biased region" description="Low complexity" evidence="1">
    <location>
        <begin position="68"/>
        <end position="85"/>
    </location>
</feature>
<reference evidence="2 3" key="1">
    <citation type="journal article" date="2023" name="Plants (Basel)">
        <title>Bridging the Gap: Combining Genomics and Transcriptomics Approaches to Understand Stylosanthes scabra, an Orphan Legume from the Brazilian Caatinga.</title>
        <authorList>
            <person name="Ferreira-Neto J.R.C."/>
            <person name="da Silva M.D."/>
            <person name="Binneck E."/>
            <person name="de Melo N.F."/>
            <person name="da Silva R.H."/>
            <person name="de Melo A.L.T.M."/>
            <person name="Pandolfi V."/>
            <person name="Bustamante F.O."/>
            <person name="Brasileiro-Vidal A.C."/>
            <person name="Benko-Iseppon A.M."/>
        </authorList>
    </citation>
    <scope>NUCLEOTIDE SEQUENCE [LARGE SCALE GENOMIC DNA]</scope>
    <source>
        <tissue evidence="2">Leaves</tissue>
    </source>
</reference>
<keyword evidence="3" id="KW-1185">Reference proteome</keyword>
<feature type="compositionally biased region" description="Polar residues" evidence="1">
    <location>
        <begin position="9"/>
        <end position="19"/>
    </location>
</feature>
<sequence length="137" mass="14592">MAPNALAPPSQQRQKQTSCHLGKTGATPDDDSGPIPNQQGGASSSGTHQYPPHLSNLNLDALSGPGRPQGEPSSGTQGSQGSNNQAEFEIGHAFVDKEVSVLAVKNYSIRRGVEYRVMESDHAKYLERCKQFGQGCN</sequence>
<evidence type="ECO:0000313" key="2">
    <source>
        <dbReference type="EMBL" id="MED6206502.1"/>
    </source>
</evidence>
<feature type="region of interest" description="Disordered" evidence="1">
    <location>
        <begin position="1"/>
        <end position="88"/>
    </location>
</feature>